<evidence type="ECO:0000259" key="4">
    <source>
        <dbReference type="SMART" id="SM00345"/>
    </source>
</evidence>
<evidence type="ECO:0000256" key="1">
    <source>
        <dbReference type="ARBA" id="ARBA00023015"/>
    </source>
</evidence>
<accession>A0ABW3V5K5</accession>
<dbReference type="SUPFAM" id="SSF46785">
    <property type="entry name" value="Winged helix' DNA-binding domain"/>
    <property type="match status" value="1"/>
</dbReference>
<feature type="domain" description="HTH gntR-type" evidence="4">
    <location>
        <begin position="12"/>
        <end position="70"/>
    </location>
</feature>
<sequence length="243" mass="28162">MHFDKSSKVSCVYELLKTDILHIKIPPSAPLKISWLQENYNFGATPLREALTRLESDRLVVLHPNKGYLAAPVSIDELMELYKSRRLLKQHLLKEAMLFGDINWEAEIVASHHRLSREVSPSEGKCSYEEYIAWTQAHDAFDDALIAAHRSPWMNSFHLLLTEHIRRQGRVMRILMPSFENQEFSIATLKSPALRTLYALERYTDLKEAVLSRNFDQVTFLINRHIDLVMSTYDELYAESKSG</sequence>
<dbReference type="EMBL" id="JBHTMA010000037">
    <property type="protein sequence ID" value="MFD1227826.1"/>
    <property type="molecule type" value="Genomic_DNA"/>
</dbReference>
<dbReference type="InterPro" id="IPR036390">
    <property type="entry name" value="WH_DNA-bd_sf"/>
</dbReference>
<dbReference type="InterPro" id="IPR008920">
    <property type="entry name" value="TF_FadR/GntR_C"/>
</dbReference>
<evidence type="ECO:0000256" key="2">
    <source>
        <dbReference type="ARBA" id="ARBA00023125"/>
    </source>
</evidence>
<keyword evidence="6" id="KW-1185">Reference proteome</keyword>
<reference evidence="6" key="1">
    <citation type="journal article" date="2019" name="Int. J. Syst. Evol. Microbiol.">
        <title>The Global Catalogue of Microorganisms (GCM) 10K type strain sequencing project: providing services to taxonomists for standard genome sequencing and annotation.</title>
        <authorList>
            <consortium name="The Broad Institute Genomics Platform"/>
            <consortium name="The Broad Institute Genome Sequencing Center for Infectious Disease"/>
            <person name="Wu L."/>
            <person name="Ma J."/>
        </authorList>
    </citation>
    <scope>NUCLEOTIDE SEQUENCE [LARGE SCALE GENOMIC DNA]</scope>
    <source>
        <strain evidence="6">CCUG 49584</strain>
    </source>
</reference>
<dbReference type="InterPro" id="IPR036388">
    <property type="entry name" value="WH-like_DNA-bd_sf"/>
</dbReference>
<evidence type="ECO:0000313" key="6">
    <source>
        <dbReference type="Proteomes" id="UP001597263"/>
    </source>
</evidence>
<dbReference type="Pfam" id="PF00392">
    <property type="entry name" value="GntR"/>
    <property type="match status" value="1"/>
</dbReference>
<dbReference type="Gene3D" id="1.10.10.10">
    <property type="entry name" value="Winged helix-like DNA-binding domain superfamily/Winged helix DNA-binding domain"/>
    <property type="match status" value="1"/>
</dbReference>
<dbReference type="RefSeq" id="WP_289386481.1">
    <property type="nucleotide sequence ID" value="NZ_JAUCBM010000002.1"/>
</dbReference>
<evidence type="ECO:0000256" key="3">
    <source>
        <dbReference type="ARBA" id="ARBA00023163"/>
    </source>
</evidence>
<dbReference type="Proteomes" id="UP001597263">
    <property type="component" value="Unassembled WGS sequence"/>
</dbReference>
<proteinExistence type="predicted"/>
<dbReference type="SUPFAM" id="SSF48008">
    <property type="entry name" value="GntR ligand-binding domain-like"/>
    <property type="match status" value="1"/>
</dbReference>
<keyword evidence="1" id="KW-0805">Transcription regulation</keyword>
<evidence type="ECO:0000313" key="5">
    <source>
        <dbReference type="EMBL" id="MFD1227826.1"/>
    </source>
</evidence>
<dbReference type="InterPro" id="IPR000524">
    <property type="entry name" value="Tscrpt_reg_HTH_GntR"/>
</dbReference>
<dbReference type="PANTHER" id="PTHR43537:SF20">
    <property type="entry name" value="HTH-TYPE TRANSCRIPTIONAL REPRESSOR GLAR"/>
    <property type="match status" value="1"/>
</dbReference>
<name>A0ABW3V5K5_9HYPH</name>
<dbReference type="SMART" id="SM00345">
    <property type="entry name" value="HTH_GNTR"/>
    <property type="match status" value="1"/>
</dbReference>
<gene>
    <name evidence="5" type="ORF">ACFQ35_11815</name>
</gene>
<protein>
    <submittedName>
        <fullName evidence="5">GntR family transcriptional regulator</fullName>
    </submittedName>
</protein>
<comment type="caution">
    <text evidence="5">The sequence shown here is derived from an EMBL/GenBank/DDBJ whole genome shotgun (WGS) entry which is preliminary data.</text>
</comment>
<dbReference type="Gene3D" id="1.20.120.530">
    <property type="entry name" value="GntR ligand-binding domain-like"/>
    <property type="match status" value="1"/>
</dbReference>
<dbReference type="PANTHER" id="PTHR43537">
    <property type="entry name" value="TRANSCRIPTIONAL REGULATOR, GNTR FAMILY"/>
    <property type="match status" value="1"/>
</dbReference>
<keyword evidence="2" id="KW-0238">DNA-binding</keyword>
<organism evidence="5 6">
    <name type="scientific">Pseudochrobactrum kiredjianiae</name>
    <dbReference type="NCBI Taxonomy" id="386305"/>
    <lineage>
        <taxon>Bacteria</taxon>
        <taxon>Pseudomonadati</taxon>
        <taxon>Pseudomonadota</taxon>
        <taxon>Alphaproteobacteria</taxon>
        <taxon>Hyphomicrobiales</taxon>
        <taxon>Brucellaceae</taxon>
        <taxon>Pseudochrobactrum</taxon>
    </lineage>
</organism>
<keyword evidence="3" id="KW-0804">Transcription</keyword>